<evidence type="ECO:0000259" key="5">
    <source>
        <dbReference type="Pfam" id="PF21365"/>
    </source>
</evidence>
<dbReference type="SUPFAM" id="SSF51011">
    <property type="entry name" value="Glycosyl hydrolase domain"/>
    <property type="match status" value="1"/>
</dbReference>
<evidence type="ECO:0000259" key="4">
    <source>
        <dbReference type="Pfam" id="PF13802"/>
    </source>
</evidence>
<dbReference type="InterPro" id="IPR048395">
    <property type="entry name" value="Glyco_hydro_31_C"/>
</dbReference>
<proteinExistence type="inferred from homology"/>
<accession>A0ABQ2PAM5</accession>
<dbReference type="InterPro" id="IPR000322">
    <property type="entry name" value="Glyco_hydro_31_TIM"/>
</dbReference>
<dbReference type="SUPFAM" id="SSF74650">
    <property type="entry name" value="Galactose mutarotase-like"/>
    <property type="match status" value="1"/>
</dbReference>
<feature type="domain" description="Glycoside hydrolase family 31 N-terminal" evidence="4">
    <location>
        <begin position="40"/>
        <end position="229"/>
    </location>
</feature>
<dbReference type="Pfam" id="PF13802">
    <property type="entry name" value="Gal_mutarotas_2"/>
    <property type="match status" value="1"/>
</dbReference>
<organism evidence="6 7">
    <name type="scientific">Silvimonas iriomotensis</name>
    <dbReference type="NCBI Taxonomy" id="449662"/>
    <lineage>
        <taxon>Bacteria</taxon>
        <taxon>Pseudomonadati</taxon>
        <taxon>Pseudomonadota</taxon>
        <taxon>Betaproteobacteria</taxon>
        <taxon>Neisseriales</taxon>
        <taxon>Chitinibacteraceae</taxon>
        <taxon>Silvimonas</taxon>
    </lineage>
</organism>
<keyword evidence="7" id="KW-1185">Reference proteome</keyword>
<dbReference type="PANTHER" id="PTHR22762:SF165">
    <property type="entry name" value="PUTATIVE (AFU_ORTHOLOGUE AFUA_1G06560)-RELATED"/>
    <property type="match status" value="1"/>
</dbReference>
<evidence type="ECO:0000313" key="7">
    <source>
        <dbReference type="Proteomes" id="UP000637267"/>
    </source>
</evidence>
<evidence type="ECO:0000256" key="2">
    <source>
        <dbReference type="RuleBase" id="RU361185"/>
    </source>
</evidence>
<dbReference type="Pfam" id="PF21365">
    <property type="entry name" value="Glyco_hydro_31_3rd"/>
    <property type="match status" value="1"/>
</dbReference>
<dbReference type="Pfam" id="PF01055">
    <property type="entry name" value="Glyco_hydro_31_2nd"/>
    <property type="match status" value="1"/>
</dbReference>
<dbReference type="Proteomes" id="UP000637267">
    <property type="component" value="Unassembled WGS sequence"/>
</dbReference>
<protein>
    <submittedName>
        <fullName evidence="6">Alpha-glucosidase</fullName>
    </submittedName>
</protein>
<dbReference type="InterPro" id="IPR025887">
    <property type="entry name" value="Glyco_hydro_31_N_dom"/>
</dbReference>
<comment type="caution">
    <text evidence="6">The sequence shown here is derived from an EMBL/GenBank/DDBJ whole genome shotgun (WGS) entry which is preliminary data.</text>
</comment>
<keyword evidence="2" id="KW-0378">Hydrolase</keyword>
<dbReference type="RefSeq" id="WP_188704352.1">
    <property type="nucleotide sequence ID" value="NZ_BMLX01000002.1"/>
</dbReference>
<gene>
    <name evidence="6" type="ORF">GCM10010970_21850</name>
</gene>
<keyword evidence="2" id="KW-0326">Glycosidase</keyword>
<name>A0ABQ2PAM5_9NEIS</name>
<dbReference type="CDD" id="cd14752">
    <property type="entry name" value="GH31_N"/>
    <property type="match status" value="1"/>
</dbReference>
<dbReference type="PANTHER" id="PTHR22762">
    <property type="entry name" value="ALPHA-GLUCOSIDASE"/>
    <property type="match status" value="1"/>
</dbReference>
<reference evidence="7" key="1">
    <citation type="journal article" date="2019" name="Int. J. Syst. Evol. Microbiol.">
        <title>The Global Catalogue of Microorganisms (GCM) 10K type strain sequencing project: providing services to taxonomists for standard genome sequencing and annotation.</title>
        <authorList>
            <consortium name="The Broad Institute Genomics Platform"/>
            <consortium name="The Broad Institute Genome Sequencing Center for Infectious Disease"/>
            <person name="Wu L."/>
            <person name="Ma J."/>
        </authorList>
    </citation>
    <scope>NUCLEOTIDE SEQUENCE [LARGE SCALE GENOMIC DNA]</scope>
    <source>
        <strain evidence="7">CGMCC 1.8859</strain>
    </source>
</reference>
<dbReference type="InterPro" id="IPR017853">
    <property type="entry name" value="GH"/>
</dbReference>
<dbReference type="Gene3D" id="2.60.40.1760">
    <property type="entry name" value="glycosyl hydrolase (family 31)"/>
    <property type="match status" value="1"/>
</dbReference>
<comment type="similarity">
    <text evidence="1 2">Belongs to the glycosyl hydrolase 31 family.</text>
</comment>
<dbReference type="Gene3D" id="3.20.20.80">
    <property type="entry name" value="Glycosidases"/>
    <property type="match status" value="1"/>
</dbReference>
<evidence type="ECO:0000259" key="3">
    <source>
        <dbReference type="Pfam" id="PF01055"/>
    </source>
</evidence>
<sequence>MAITVSSQLYDTSGRVAPVFSLAQQDAHMLRFEAAAGHAVQIEVLEEDLIRVQVIPAGTQARTRSWCIAPGMADVPLHGHDAAALPGFARPSYQLVTEPQRAVISTAALRLEIDLNGFYCSWFMPREDAWIKVASDRPTQGYNFGYWDERVYHYLARAEEEQYFGLGEKTGEANRHGNSYRMCNLDAAFYNAKSTDPLYKHIPFYITRHAINQTTFGLYYDTPADCRFDFGREHDNYHGFYRSFVAETGPLDYYFIAGGTVREVVRRFTWLTGTPAFPPRWSLGYSGSTMSYTDAPDAQARMDEFLDNCSTHDILCDSFHLSSGYTTIAGKRYVFNWDTAKFPDAKGFTRRYLDHGVHLVANIKPALLKTHPRFAEAAQAGALINNPDGTPLPVAFWGGDAAYVDFTAEAGYNWWKNGVKTALLDYGISSAWNDNNEFEIWDTRALAANFGQPVPAIQIKPLQTLLMCKASFEAQQEHAPTLRPFTVSRAGCAGMQRYVQTWSGDNYTSWQTLKYNVRMGTGLAMSGVSNTGHDIGGFLGPQPDAELFLRWVQFGIFLPRFSIHSENSGEVVTEPWMYPEITPQIRDLIKLRYRLLPCYYDLLYRSHTAFEPVMRPTYYTFPHDARCYAENDDMMIGDNLLIAAVVEQGARTRDVYLPAGSNWLHYSTGQRLAGGQTVTLPAELGAGPILLVREGSGIALNVAEQHFAHAADARGFLLCPPMQGQFAARCFEDDGLSFGYQDSAWGEWRIDVTASTGSLAIAIDFSGDPRFAQSTLQLLLPASETRKVTLTGATCVVDAVAGLWRVLDVTRA</sequence>
<dbReference type="Gene3D" id="2.60.40.1180">
    <property type="entry name" value="Golgi alpha-mannosidase II"/>
    <property type="match status" value="1"/>
</dbReference>
<feature type="domain" description="Glycosyl hydrolase family 31 C-terminal" evidence="5">
    <location>
        <begin position="611"/>
        <end position="696"/>
    </location>
</feature>
<dbReference type="InterPro" id="IPR011013">
    <property type="entry name" value="Gal_mutarotase_sf_dom"/>
</dbReference>
<dbReference type="CDD" id="cd06599">
    <property type="entry name" value="GH31_glycosidase_Aec37"/>
    <property type="match status" value="1"/>
</dbReference>
<dbReference type="SUPFAM" id="SSF51445">
    <property type="entry name" value="(Trans)glycosidases"/>
    <property type="match status" value="1"/>
</dbReference>
<feature type="domain" description="Glycoside hydrolase family 31 TIM barrel" evidence="3">
    <location>
        <begin position="275"/>
        <end position="602"/>
    </location>
</feature>
<dbReference type="EMBL" id="BMLX01000002">
    <property type="protein sequence ID" value="GGP21714.1"/>
    <property type="molecule type" value="Genomic_DNA"/>
</dbReference>
<evidence type="ECO:0000313" key="6">
    <source>
        <dbReference type="EMBL" id="GGP21714.1"/>
    </source>
</evidence>
<dbReference type="InterPro" id="IPR013780">
    <property type="entry name" value="Glyco_hydro_b"/>
</dbReference>
<evidence type="ECO:0000256" key="1">
    <source>
        <dbReference type="ARBA" id="ARBA00007806"/>
    </source>
</evidence>